<dbReference type="Proteomes" id="UP001285154">
    <property type="component" value="Unassembled WGS sequence"/>
</dbReference>
<evidence type="ECO:0000256" key="2">
    <source>
        <dbReference type="ARBA" id="ARBA00007005"/>
    </source>
</evidence>
<comment type="catalytic activity">
    <reaction evidence="10">
        <text>a (3S)-3-hydroxyacyl-CoA + NAD(+) = a 3-oxoacyl-CoA + NADH + H(+)</text>
        <dbReference type="Rhea" id="RHEA:22432"/>
        <dbReference type="ChEBI" id="CHEBI:15378"/>
        <dbReference type="ChEBI" id="CHEBI:57318"/>
        <dbReference type="ChEBI" id="CHEBI:57540"/>
        <dbReference type="ChEBI" id="CHEBI:57945"/>
        <dbReference type="ChEBI" id="CHEBI:90726"/>
        <dbReference type="EC" id="1.1.1.35"/>
    </reaction>
</comment>
<dbReference type="InterPro" id="IPR036291">
    <property type="entry name" value="NAD(P)-bd_dom_sf"/>
</dbReference>
<dbReference type="InterPro" id="IPR006108">
    <property type="entry name" value="3HC_DH_C"/>
</dbReference>
<dbReference type="Gene3D" id="1.10.1040.50">
    <property type="match status" value="1"/>
</dbReference>
<evidence type="ECO:0000256" key="6">
    <source>
        <dbReference type="ARBA" id="ARBA00023027"/>
    </source>
</evidence>
<keyword evidence="5" id="KW-0560">Oxidoreductase</keyword>
<dbReference type="SUPFAM" id="SSF48179">
    <property type="entry name" value="6-phosphogluconate dehydrogenase C-terminal domain-like"/>
    <property type="match status" value="2"/>
</dbReference>
<keyword evidence="6" id="KW-0520">NAD</keyword>
<feature type="domain" description="3-hydroxyacyl-CoA dehydrogenase NAD binding" evidence="12">
    <location>
        <begin position="328"/>
        <end position="507"/>
    </location>
</feature>
<proteinExistence type="inferred from homology"/>
<evidence type="ECO:0000259" key="11">
    <source>
        <dbReference type="Pfam" id="PF00725"/>
    </source>
</evidence>
<evidence type="ECO:0000313" key="14">
    <source>
        <dbReference type="Proteomes" id="UP001285154"/>
    </source>
</evidence>
<evidence type="ECO:0000256" key="7">
    <source>
        <dbReference type="ARBA" id="ARBA00023098"/>
    </source>
</evidence>
<keyword evidence="3" id="KW-0276">Fatty acid metabolism</keyword>
<dbReference type="Pfam" id="PF00725">
    <property type="entry name" value="3HCDH"/>
    <property type="match status" value="1"/>
</dbReference>
<dbReference type="InterPro" id="IPR050136">
    <property type="entry name" value="FA_oxidation_alpha_subunit"/>
</dbReference>
<evidence type="ECO:0000256" key="9">
    <source>
        <dbReference type="ARBA" id="ARBA00023268"/>
    </source>
</evidence>
<evidence type="ECO:0000256" key="1">
    <source>
        <dbReference type="ARBA" id="ARBA00005005"/>
    </source>
</evidence>
<reference evidence="13 14" key="1">
    <citation type="submission" date="2023-08" db="EMBL/GenBank/DDBJ databases">
        <title>Implementing the SeqCode for naming new Mesorhizobium species isolated from Vachellia karroo root nodules.</title>
        <authorList>
            <person name="Van Lill M."/>
        </authorList>
    </citation>
    <scope>NUCLEOTIDE SEQUENCE [LARGE SCALE GENOMIC DNA]</scope>
    <source>
        <strain evidence="13 14">VK25D</strain>
    </source>
</reference>
<comment type="similarity">
    <text evidence="2">In the central section; belongs to the 3-hydroxyacyl-CoA dehydrogenase family.</text>
</comment>
<dbReference type="Gene3D" id="3.90.226.10">
    <property type="entry name" value="2-enoyl-CoA Hydratase, Chain A, domain 1"/>
    <property type="match status" value="1"/>
</dbReference>
<gene>
    <name evidence="13" type="ORF">RFM42_16735</name>
</gene>
<sequence length="739" mass="80246">MSYTNFTLDVDADGIALITWDMPERSMNVFTEEVMRELNAIVEKVTADAAVKGVVITSGKDSFSGGADITMLQKMLATFAAEKEKDLDKATKALFENAGYMTGLFRKIETSGKPWVSAINGTCMGGAFEMSLACHGRVAADSDKVRMALPEVKIGIFPGAGGTQRVPRLTDQQQALQMLTSGQNLTPQRAKAMGLIHEIAEPSKLVETAKAMIKNGLKPVAPWDEKGFKLPGGPIYSAAGANLWPPAIAILRRETYGNYPAAAAILKCVYEGLLVPFDTALRIEQRYFTEIMQSKEAAAMIRSLFLSLQELNKGARRPAGVPDTKFKKIGILGAGFMGAGIAYVTARAGIPVVLLDRDLPSAEKGKAHSDSLMADQVKKGRAKPEDKDKLLSLITPTADYADLAGCDLVVEAVFEDSGVKKEATEKAEAVLKSSAIFASNTSTIPITALAKNSARPKNFIGIHFFSPVDKMMLVEIILGKKTGDKALAVAFDFVRAIKKTPIVVNDTRGFYVNRCVLRYMSEAYKMLIEGVPAAMIENAAKAAGMPVGPLALTDETAVDLAQKIMKQTIRDLGEKAVDPKQMALINTMVDTHGRFGRKNSKGFYDYPAKPAKKKLWSGLKDLYPQLKPEKVDYEELKERLLVTIALEAARVMEEGIVTDPREADVGSILAFGFAPFTGGALSYIDGIGAKRFVKIAKGLQKKYGAEFKAPKLLLDMAEKGETFYQRFDPYQKGEVKQAA</sequence>
<dbReference type="Pfam" id="PF02737">
    <property type="entry name" value="3HCDH_N"/>
    <property type="match status" value="1"/>
</dbReference>
<dbReference type="EMBL" id="JAVIIQ010000006">
    <property type="protein sequence ID" value="MDX8532638.1"/>
    <property type="molecule type" value="Genomic_DNA"/>
</dbReference>
<name>A0ABU5A4L6_9HYPH</name>
<dbReference type="CDD" id="cd06558">
    <property type="entry name" value="crotonase-like"/>
    <property type="match status" value="1"/>
</dbReference>
<evidence type="ECO:0000256" key="3">
    <source>
        <dbReference type="ARBA" id="ARBA00022832"/>
    </source>
</evidence>
<evidence type="ECO:0000259" key="12">
    <source>
        <dbReference type="Pfam" id="PF02737"/>
    </source>
</evidence>
<evidence type="ECO:0000256" key="4">
    <source>
        <dbReference type="ARBA" id="ARBA00022963"/>
    </source>
</evidence>
<accession>A0ABU5A4L6</accession>
<dbReference type="SUPFAM" id="SSF52096">
    <property type="entry name" value="ClpP/crotonase"/>
    <property type="match status" value="1"/>
</dbReference>
<dbReference type="Pfam" id="PF00378">
    <property type="entry name" value="ECH_1"/>
    <property type="match status" value="1"/>
</dbReference>
<comment type="caution">
    <text evidence="13">The sequence shown here is derived from an EMBL/GenBank/DDBJ whole genome shotgun (WGS) entry which is preliminary data.</text>
</comment>
<dbReference type="InterPro" id="IPR001753">
    <property type="entry name" value="Enoyl-CoA_hydra/iso"/>
</dbReference>
<dbReference type="RefSeq" id="WP_320248867.1">
    <property type="nucleotide sequence ID" value="NZ_JAVIIQ010000006.1"/>
</dbReference>
<evidence type="ECO:0000256" key="5">
    <source>
        <dbReference type="ARBA" id="ARBA00023002"/>
    </source>
</evidence>
<keyword evidence="9" id="KW-0511">Multifunctional enzyme</keyword>
<organism evidence="13 14">
    <name type="scientific">Mesorhizobium vachelliae</name>
    <dbReference type="NCBI Taxonomy" id="3072309"/>
    <lineage>
        <taxon>Bacteria</taxon>
        <taxon>Pseudomonadati</taxon>
        <taxon>Pseudomonadota</taxon>
        <taxon>Alphaproteobacteria</taxon>
        <taxon>Hyphomicrobiales</taxon>
        <taxon>Phyllobacteriaceae</taxon>
        <taxon>Mesorhizobium</taxon>
    </lineage>
</organism>
<dbReference type="Gene3D" id="3.40.50.720">
    <property type="entry name" value="NAD(P)-binding Rossmann-like Domain"/>
    <property type="match status" value="1"/>
</dbReference>
<protein>
    <submittedName>
        <fullName evidence="13">3-hydroxyacyl-CoA dehydrogenase NAD-binding domain-containing protein</fullName>
    </submittedName>
</protein>
<dbReference type="InterPro" id="IPR006176">
    <property type="entry name" value="3-OHacyl-CoA_DH_NAD-bd"/>
</dbReference>
<dbReference type="SUPFAM" id="SSF51735">
    <property type="entry name" value="NAD(P)-binding Rossmann-fold domains"/>
    <property type="match status" value="1"/>
</dbReference>
<comment type="pathway">
    <text evidence="1">Lipid metabolism; fatty acid beta-oxidation.</text>
</comment>
<dbReference type="PANTHER" id="PTHR43612:SF3">
    <property type="entry name" value="TRIFUNCTIONAL ENZYME SUBUNIT ALPHA, MITOCHONDRIAL"/>
    <property type="match status" value="1"/>
</dbReference>
<keyword evidence="4" id="KW-0442">Lipid degradation</keyword>
<keyword evidence="8" id="KW-0456">Lyase</keyword>
<feature type="domain" description="3-hydroxyacyl-CoA dehydrogenase C-terminal" evidence="11">
    <location>
        <begin position="509"/>
        <end position="606"/>
    </location>
</feature>
<keyword evidence="7" id="KW-0443">Lipid metabolism</keyword>
<dbReference type="InterPro" id="IPR008927">
    <property type="entry name" value="6-PGluconate_DH-like_C_sf"/>
</dbReference>
<dbReference type="InterPro" id="IPR029045">
    <property type="entry name" value="ClpP/crotonase-like_dom_sf"/>
</dbReference>
<evidence type="ECO:0000256" key="10">
    <source>
        <dbReference type="ARBA" id="ARBA00049556"/>
    </source>
</evidence>
<keyword evidence="14" id="KW-1185">Reference proteome</keyword>
<dbReference type="PANTHER" id="PTHR43612">
    <property type="entry name" value="TRIFUNCTIONAL ENZYME SUBUNIT ALPHA"/>
    <property type="match status" value="1"/>
</dbReference>
<evidence type="ECO:0000256" key="8">
    <source>
        <dbReference type="ARBA" id="ARBA00023239"/>
    </source>
</evidence>
<evidence type="ECO:0000313" key="13">
    <source>
        <dbReference type="EMBL" id="MDX8532638.1"/>
    </source>
</evidence>